<gene>
    <name evidence="1" type="ORF">P7I34_01955</name>
</gene>
<reference evidence="1 2" key="1">
    <citation type="submission" date="2023-03" db="EMBL/GenBank/DDBJ databases">
        <authorList>
            <person name="Shen W."/>
            <person name="Cai J."/>
        </authorList>
    </citation>
    <scope>NUCLEOTIDE SEQUENCE [LARGE SCALE GENOMIC DNA]</scope>
    <source>
        <strain evidence="1 2">B516</strain>
    </source>
</reference>
<dbReference type="PANTHER" id="PTHR36433:SF2">
    <property type="entry name" value="YXEA FAMILY PROTEIN"/>
    <property type="match status" value="1"/>
</dbReference>
<accession>A0ABD5FIF7</accession>
<evidence type="ECO:0000313" key="1">
    <source>
        <dbReference type="EMBL" id="MDT2981408.1"/>
    </source>
</evidence>
<evidence type="ECO:0000313" key="2">
    <source>
        <dbReference type="Proteomes" id="UP001253851"/>
    </source>
</evidence>
<dbReference type="InterPro" id="IPR036166">
    <property type="entry name" value="YxeA-like_sf"/>
</dbReference>
<proteinExistence type="predicted"/>
<protein>
    <submittedName>
        <fullName evidence="1">YxeA family protein</fullName>
    </submittedName>
</protein>
<dbReference type="EMBL" id="JARQDZ010000001">
    <property type="protein sequence ID" value="MDT2981408.1"/>
    <property type="molecule type" value="Genomic_DNA"/>
</dbReference>
<dbReference type="PANTHER" id="PTHR36433">
    <property type="entry name" value="HYPOTHETICAL CYTOSOLIC PROTEIN"/>
    <property type="match status" value="1"/>
</dbReference>
<dbReference type="RefSeq" id="WP_096741358.1">
    <property type="nucleotide sequence ID" value="NZ_CABJET010000003.1"/>
</dbReference>
<sequence length="131" mass="14690">MKKLLIGLAALLLIGFGALQVAQTVIMGGDSYYVQITTDGEKTTSKDDNGNVYTQYHYELPGYDENGKNKTLDFNGFQERPLRKEAYLKLTWNEKKGVTGYEEVKEKDIPAKALTQLKGAERNDGKNYSSK</sequence>
<name>A0ABD5FIF7_ENTCA</name>
<dbReference type="Pfam" id="PF06486">
    <property type="entry name" value="DUF1093"/>
    <property type="match status" value="1"/>
</dbReference>
<dbReference type="Gene3D" id="2.40.50.480">
    <property type="match status" value="1"/>
</dbReference>
<dbReference type="InterPro" id="IPR006542">
    <property type="entry name" value="DUF1093"/>
</dbReference>
<dbReference type="AlphaFoldDB" id="A0ABD5FIF7"/>
<dbReference type="SUPFAM" id="SSF159121">
    <property type="entry name" value="BC4932-like"/>
    <property type="match status" value="1"/>
</dbReference>
<dbReference type="Proteomes" id="UP001253851">
    <property type="component" value="Unassembled WGS sequence"/>
</dbReference>
<organism evidence="1 2">
    <name type="scientific">Enterococcus casseliflavus</name>
    <name type="common">Enterococcus flavescens</name>
    <dbReference type="NCBI Taxonomy" id="37734"/>
    <lineage>
        <taxon>Bacteria</taxon>
        <taxon>Bacillati</taxon>
        <taxon>Bacillota</taxon>
        <taxon>Bacilli</taxon>
        <taxon>Lactobacillales</taxon>
        <taxon>Enterococcaceae</taxon>
        <taxon>Enterococcus</taxon>
    </lineage>
</organism>
<dbReference type="NCBIfam" id="TIGR01655">
    <property type="entry name" value="yxeA_fam"/>
    <property type="match status" value="1"/>
</dbReference>
<comment type="caution">
    <text evidence="1">The sequence shown here is derived from an EMBL/GenBank/DDBJ whole genome shotgun (WGS) entry which is preliminary data.</text>
</comment>